<keyword evidence="3" id="KW-1185">Reference proteome</keyword>
<name>A0A517RN19_9PLAN</name>
<sequence>MNVDFYLILAGHTNDVSRAFRNRGMLQENWLLVTATLLIGSIWLTLYLWENFQLRRKANADTPQGLFYDLCKTHRLSRTDITYLLKAAQAHYRDQPAMVFVDPGILNAYIKEVSSDAKYYELLADKLFKH</sequence>
<keyword evidence="1" id="KW-0472">Membrane</keyword>
<dbReference type="RefSeq" id="WP_145221582.1">
    <property type="nucleotide sequence ID" value="NZ_CP036269.1"/>
</dbReference>
<evidence type="ECO:0000313" key="3">
    <source>
        <dbReference type="Proteomes" id="UP000317171"/>
    </source>
</evidence>
<evidence type="ECO:0000256" key="1">
    <source>
        <dbReference type="SAM" id="Phobius"/>
    </source>
</evidence>
<dbReference type="KEGG" id="gaz:Pan241w_53880"/>
<reference evidence="2 3" key="1">
    <citation type="submission" date="2019-02" db="EMBL/GenBank/DDBJ databases">
        <title>Deep-cultivation of Planctomycetes and their phenomic and genomic characterization uncovers novel biology.</title>
        <authorList>
            <person name="Wiegand S."/>
            <person name="Jogler M."/>
            <person name="Boedeker C."/>
            <person name="Pinto D."/>
            <person name="Vollmers J."/>
            <person name="Rivas-Marin E."/>
            <person name="Kohn T."/>
            <person name="Peeters S.H."/>
            <person name="Heuer A."/>
            <person name="Rast P."/>
            <person name="Oberbeckmann S."/>
            <person name="Bunk B."/>
            <person name="Jeske O."/>
            <person name="Meyerdierks A."/>
            <person name="Storesund J.E."/>
            <person name="Kallscheuer N."/>
            <person name="Luecker S."/>
            <person name="Lage O.M."/>
            <person name="Pohl T."/>
            <person name="Merkel B.J."/>
            <person name="Hornburger P."/>
            <person name="Mueller R.-W."/>
            <person name="Bruemmer F."/>
            <person name="Labrenz M."/>
            <person name="Spormann A.M."/>
            <person name="Op den Camp H."/>
            <person name="Overmann J."/>
            <person name="Amann R."/>
            <person name="Jetten M.S.M."/>
            <person name="Mascher T."/>
            <person name="Medema M.H."/>
            <person name="Devos D.P."/>
            <person name="Kaster A.-K."/>
            <person name="Ovreas L."/>
            <person name="Rohde M."/>
            <person name="Galperin M.Y."/>
            <person name="Jogler C."/>
        </authorList>
    </citation>
    <scope>NUCLEOTIDE SEQUENCE [LARGE SCALE GENOMIC DNA]</scope>
    <source>
        <strain evidence="2 3">Pan241w</strain>
    </source>
</reference>
<accession>A0A517RN19</accession>
<dbReference type="Proteomes" id="UP000317171">
    <property type="component" value="Chromosome"/>
</dbReference>
<keyword evidence="1" id="KW-1133">Transmembrane helix</keyword>
<feature type="transmembrane region" description="Helical" evidence="1">
    <location>
        <begin position="30"/>
        <end position="49"/>
    </location>
</feature>
<proteinExistence type="predicted"/>
<keyword evidence="1" id="KW-0812">Transmembrane</keyword>
<protein>
    <submittedName>
        <fullName evidence="2">Uncharacterized protein</fullName>
    </submittedName>
</protein>
<organism evidence="2 3">
    <name type="scientific">Gimesia alba</name>
    <dbReference type="NCBI Taxonomy" id="2527973"/>
    <lineage>
        <taxon>Bacteria</taxon>
        <taxon>Pseudomonadati</taxon>
        <taxon>Planctomycetota</taxon>
        <taxon>Planctomycetia</taxon>
        <taxon>Planctomycetales</taxon>
        <taxon>Planctomycetaceae</taxon>
        <taxon>Gimesia</taxon>
    </lineage>
</organism>
<dbReference type="OrthoDB" id="278760at2"/>
<dbReference type="AlphaFoldDB" id="A0A517RN19"/>
<dbReference type="EMBL" id="CP036269">
    <property type="protein sequence ID" value="QDT45268.1"/>
    <property type="molecule type" value="Genomic_DNA"/>
</dbReference>
<gene>
    <name evidence="2" type="ORF">Pan241w_53880</name>
</gene>
<evidence type="ECO:0000313" key="2">
    <source>
        <dbReference type="EMBL" id="QDT45268.1"/>
    </source>
</evidence>